<protein>
    <submittedName>
        <fullName evidence="1">Uncharacterized protein</fullName>
    </submittedName>
</protein>
<evidence type="ECO:0000313" key="1">
    <source>
        <dbReference type="EMBL" id="KAJ3831895.1"/>
    </source>
</evidence>
<dbReference type="AlphaFoldDB" id="A0AA38NWM0"/>
<gene>
    <name evidence="1" type="ORF">F5878DRAFT_667078</name>
</gene>
<reference evidence="1" key="1">
    <citation type="submission" date="2022-08" db="EMBL/GenBank/DDBJ databases">
        <authorList>
            <consortium name="DOE Joint Genome Institute"/>
            <person name="Min B."/>
            <person name="Riley R."/>
            <person name="Sierra-Patev S."/>
            <person name="Naranjo-Ortiz M."/>
            <person name="Looney B."/>
            <person name="Konkel Z."/>
            <person name="Slot J.C."/>
            <person name="Sakamoto Y."/>
            <person name="Steenwyk J.L."/>
            <person name="Rokas A."/>
            <person name="Carro J."/>
            <person name="Camarero S."/>
            <person name="Ferreira P."/>
            <person name="Molpeceres G."/>
            <person name="Ruiz-Duenas F.J."/>
            <person name="Serrano A."/>
            <person name="Henrissat B."/>
            <person name="Drula E."/>
            <person name="Hughes K.W."/>
            <person name="Mata J.L."/>
            <person name="Ishikawa N.K."/>
            <person name="Vargas-Isla R."/>
            <person name="Ushijima S."/>
            <person name="Smith C.A."/>
            <person name="Ahrendt S."/>
            <person name="Andreopoulos W."/>
            <person name="He G."/>
            <person name="Labutti K."/>
            <person name="Lipzen A."/>
            <person name="Ng V."/>
            <person name="Sandor L."/>
            <person name="Barry K."/>
            <person name="Martinez A.T."/>
            <person name="Xiao Y."/>
            <person name="Gibbons J.G."/>
            <person name="Terashima K."/>
            <person name="Hibbett D.S."/>
            <person name="Grigoriev I.V."/>
        </authorList>
    </citation>
    <scope>NUCLEOTIDE SEQUENCE</scope>
    <source>
        <strain evidence="1">TFB9207</strain>
    </source>
</reference>
<dbReference type="EMBL" id="MU807174">
    <property type="protein sequence ID" value="KAJ3831895.1"/>
    <property type="molecule type" value="Genomic_DNA"/>
</dbReference>
<keyword evidence="2" id="KW-1185">Reference proteome</keyword>
<comment type="caution">
    <text evidence="1">The sequence shown here is derived from an EMBL/GenBank/DDBJ whole genome shotgun (WGS) entry which is preliminary data.</text>
</comment>
<organism evidence="1 2">
    <name type="scientific">Lentinula raphanica</name>
    <dbReference type="NCBI Taxonomy" id="153919"/>
    <lineage>
        <taxon>Eukaryota</taxon>
        <taxon>Fungi</taxon>
        <taxon>Dikarya</taxon>
        <taxon>Basidiomycota</taxon>
        <taxon>Agaricomycotina</taxon>
        <taxon>Agaricomycetes</taxon>
        <taxon>Agaricomycetidae</taxon>
        <taxon>Agaricales</taxon>
        <taxon>Marasmiineae</taxon>
        <taxon>Omphalotaceae</taxon>
        <taxon>Lentinula</taxon>
    </lineage>
</organism>
<dbReference type="Proteomes" id="UP001163846">
    <property type="component" value="Unassembled WGS sequence"/>
</dbReference>
<name>A0AA38NWM0_9AGAR</name>
<proteinExistence type="predicted"/>
<evidence type="ECO:0000313" key="2">
    <source>
        <dbReference type="Proteomes" id="UP001163846"/>
    </source>
</evidence>
<accession>A0AA38NWM0</accession>
<sequence length="244" mass="27161">MTDGEYLITESRYSNLPQQQQLHLIPRLEWLVVLPVGAFPAFPPQSSSSLRHPVCYLAMLAEKAAEMQSTARTTTIIHELVFFPPTSTTHTISTPLHPIFLGSLDALQAIEIHICFEGSVGQVIAMTDAEYLITDSRIQILGGIGPGSFYAQYSILPQHQLNSNRTWDKPGGPGNLRDRMAGGTSCQEHPLHSFKSHHHFVEELTSEEESFGCLAISARRTSRRIVSSIERKEEVLWGLVTVIK</sequence>